<dbReference type="EMBL" id="GBRH01234953">
    <property type="protein sequence ID" value="JAD62942.1"/>
    <property type="molecule type" value="Transcribed_RNA"/>
</dbReference>
<protein>
    <submittedName>
        <fullName evidence="1">Uncharacterized protein</fullName>
    </submittedName>
</protein>
<organism evidence="1">
    <name type="scientific">Arundo donax</name>
    <name type="common">Giant reed</name>
    <name type="synonym">Donax arundinaceus</name>
    <dbReference type="NCBI Taxonomy" id="35708"/>
    <lineage>
        <taxon>Eukaryota</taxon>
        <taxon>Viridiplantae</taxon>
        <taxon>Streptophyta</taxon>
        <taxon>Embryophyta</taxon>
        <taxon>Tracheophyta</taxon>
        <taxon>Spermatophyta</taxon>
        <taxon>Magnoliopsida</taxon>
        <taxon>Liliopsida</taxon>
        <taxon>Poales</taxon>
        <taxon>Poaceae</taxon>
        <taxon>PACMAD clade</taxon>
        <taxon>Arundinoideae</taxon>
        <taxon>Arundineae</taxon>
        <taxon>Arundo</taxon>
    </lineage>
</organism>
<accession>A0A0A9BUK5</accession>
<dbReference type="AlphaFoldDB" id="A0A0A9BUK5"/>
<name>A0A0A9BUK5_ARUDO</name>
<reference evidence="1" key="1">
    <citation type="submission" date="2014-09" db="EMBL/GenBank/DDBJ databases">
        <authorList>
            <person name="Magalhaes I.L.F."/>
            <person name="Oliveira U."/>
            <person name="Santos F.R."/>
            <person name="Vidigal T.H.D.A."/>
            <person name="Brescovit A.D."/>
            <person name="Santos A.J."/>
        </authorList>
    </citation>
    <scope>NUCLEOTIDE SEQUENCE</scope>
    <source>
        <tissue evidence="1">Shoot tissue taken approximately 20 cm above the soil surface</tissue>
    </source>
</reference>
<reference evidence="1" key="2">
    <citation type="journal article" date="2015" name="Data Brief">
        <title>Shoot transcriptome of the giant reed, Arundo donax.</title>
        <authorList>
            <person name="Barrero R.A."/>
            <person name="Guerrero F.D."/>
            <person name="Moolhuijzen P."/>
            <person name="Goolsby J.A."/>
            <person name="Tidwell J."/>
            <person name="Bellgard S.E."/>
            <person name="Bellgard M.I."/>
        </authorList>
    </citation>
    <scope>NUCLEOTIDE SEQUENCE</scope>
    <source>
        <tissue evidence="1">Shoot tissue taken approximately 20 cm above the soil surface</tissue>
    </source>
</reference>
<evidence type="ECO:0000313" key="1">
    <source>
        <dbReference type="EMBL" id="JAD62942.1"/>
    </source>
</evidence>
<sequence length="28" mass="3250">MNIYQNGFGVQDLARPTYLTIGSLFEDW</sequence>
<proteinExistence type="predicted"/>